<dbReference type="AlphaFoldDB" id="A0A1D2M8L2"/>
<evidence type="ECO:0000313" key="2">
    <source>
        <dbReference type="EMBL" id="ODM89310.1"/>
    </source>
</evidence>
<proteinExistence type="predicted"/>
<evidence type="ECO:0000256" key="1">
    <source>
        <dbReference type="SAM" id="MobiDB-lite"/>
    </source>
</evidence>
<evidence type="ECO:0000313" key="3">
    <source>
        <dbReference type="Proteomes" id="UP000094527"/>
    </source>
</evidence>
<reference evidence="2 3" key="1">
    <citation type="journal article" date="2016" name="Genome Biol. Evol.">
        <title>Gene Family Evolution Reflects Adaptation to Soil Environmental Stressors in the Genome of the Collembolan Orchesella cincta.</title>
        <authorList>
            <person name="Faddeeva-Vakhrusheva A."/>
            <person name="Derks M.F."/>
            <person name="Anvar S.Y."/>
            <person name="Agamennone V."/>
            <person name="Suring W."/>
            <person name="Smit S."/>
            <person name="van Straalen N.M."/>
            <person name="Roelofs D."/>
        </authorList>
    </citation>
    <scope>NUCLEOTIDE SEQUENCE [LARGE SCALE GENOMIC DNA]</scope>
    <source>
        <tissue evidence="2">Mixed pool</tissue>
    </source>
</reference>
<dbReference type="Proteomes" id="UP000094527">
    <property type="component" value="Unassembled WGS sequence"/>
</dbReference>
<organism evidence="2 3">
    <name type="scientific">Orchesella cincta</name>
    <name type="common">Springtail</name>
    <name type="synonym">Podura cincta</name>
    <dbReference type="NCBI Taxonomy" id="48709"/>
    <lineage>
        <taxon>Eukaryota</taxon>
        <taxon>Metazoa</taxon>
        <taxon>Ecdysozoa</taxon>
        <taxon>Arthropoda</taxon>
        <taxon>Hexapoda</taxon>
        <taxon>Collembola</taxon>
        <taxon>Entomobryomorpha</taxon>
        <taxon>Entomobryoidea</taxon>
        <taxon>Orchesellidae</taxon>
        <taxon>Orchesellinae</taxon>
        <taxon>Orchesella</taxon>
    </lineage>
</organism>
<comment type="caution">
    <text evidence="2">The sequence shown here is derived from an EMBL/GenBank/DDBJ whole genome shotgun (WGS) entry which is preliminary data.</text>
</comment>
<sequence>LPPPPTKYSPSSSKFRAPPLVPNESLDFEISCTAFTQPPTQQLCKKQVCPPPACTTSFGCKSTVPPPPARFLGNKSPPQNQTVSPFALLKKITRFSPPPPQEITRFVGNKLYPPPTTTSAQLDFLGTSLAPSIKQVRPSSSSTESDLIEINCTRNNAPHVKEIIRSVGNNSPPPPLAKEIIGNKSPLNEEITRFVGNKSPPSPSQENTQTLVWPWVLVPIVLISFIIWMRDAGDAGGSFFEAAFFVQVPFLTATGTETRQFFEKNRRPEPGRQNF</sequence>
<keyword evidence="3" id="KW-1185">Reference proteome</keyword>
<accession>A0A1D2M8L2</accession>
<feature type="non-terminal residue" evidence="2">
    <location>
        <position position="275"/>
    </location>
</feature>
<gene>
    <name evidence="2" type="ORF">Ocin01_17372</name>
</gene>
<feature type="non-terminal residue" evidence="2">
    <location>
        <position position="1"/>
    </location>
</feature>
<protein>
    <submittedName>
        <fullName evidence="2">Uncharacterized protein</fullName>
    </submittedName>
</protein>
<name>A0A1D2M8L2_ORCCI</name>
<dbReference type="EMBL" id="LJIJ01002728">
    <property type="protein sequence ID" value="ODM89310.1"/>
    <property type="molecule type" value="Genomic_DNA"/>
</dbReference>
<feature type="region of interest" description="Disordered" evidence="1">
    <location>
        <begin position="1"/>
        <end position="20"/>
    </location>
</feature>